<sequence length="71" mass="8080">MAQNIDEMNESLSELRLHDNSDDKGGHDLGEGTSCGYNRCRSDDTQDMPYMNDSMDRFGDDLMELILSYLP</sequence>
<evidence type="ECO:0000313" key="2">
    <source>
        <dbReference type="EMBL" id="CAD7646342.1"/>
    </source>
</evidence>
<evidence type="ECO:0000256" key="1">
    <source>
        <dbReference type="SAM" id="MobiDB-lite"/>
    </source>
</evidence>
<name>A0A7R9QI02_9ACAR</name>
<accession>A0A7R9QI02</accession>
<feature type="compositionally biased region" description="Basic and acidic residues" evidence="1">
    <location>
        <begin position="13"/>
        <end position="30"/>
    </location>
</feature>
<dbReference type="EMBL" id="OC891129">
    <property type="protein sequence ID" value="CAD7646342.1"/>
    <property type="molecule type" value="Genomic_DNA"/>
</dbReference>
<proteinExistence type="predicted"/>
<feature type="region of interest" description="Disordered" evidence="1">
    <location>
        <begin position="1"/>
        <end position="52"/>
    </location>
</feature>
<dbReference type="AlphaFoldDB" id="A0A7R9QI02"/>
<feature type="non-terminal residue" evidence="2">
    <location>
        <position position="71"/>
    </location>
</feature>
<protein>
    <submittedName>
        <fullName evidence="2">Uncharacterized protein</fullName>
    </submittedName>
</protein>
<evidence type="ECO:0000313" key="3">
    <source>
        <dbReference type="Proteomes" id="UP000759131"/>
    </source>
</evidence>
<gene>
    <name evidence="2" type="ORF">OSB1V03_LOCUS20929</name>
</gene>
<dbReference type="Proteomes" id="UP000759131">
    <property type="component" value="Unassembled WGS sequence"/>
</dbReference>
<keyword evidence="3" id="KW-1185">Reference proteome</keyword>
<reference evidence="2" key="1">
    <citation type="submission" date="2020-11" db="EMBL/GenBank/DDBJ databases">
        <authorList>
            <person name="Tran Van P."/>
        </authorList>
    </citation>
    <scope>NUCLEOTIDE SEQUENCE</scope>
</reference>
<organism evidence="2">
    <name type="scientific">Medioppia subpectinata</name>
    <dbReference type="NCBI Taxonomy" id="1979941"/>
    <lineage>
        <taxon>Eukaryota</taxon>
        <taxon>Metazoa</taxon>
        <taxon>Ecdysozoa</taxon>
        <taxon>Arthropoda</taxon>
        <taxon>Chelicerata</taxon>
        <taxon>Arachnida</taxon>
        <taxon>Acari</taxon>
        <taxon>Acariformes</taxon>
        <taxon>Sarcoptiformes</taxon>
        <taxon>Oribatida</taxon>
        <taxon>Brachypylina</taxon>
        <taxon>Oppioidea</taxon>
        <taxon>Oppiidae</taxon>
        <taxon>Medioppia</taxon>
    </lineage>
</organism>
<dbReference type="EMBL" id="CAJPIZ010036554">
    <property type="protein sequence ID" value="CAG2120983.1"/>
    <property type="molecule type" value="Genomic_DNA"/>
</dbReference>